<reference evidence="2 3" key="1">
    <citation type="submission" date="2023-01" db="EMBL/GenBank/DDBJ databases">
        <title>Minimal conservation of predation-associated metabolite biosynthetic gene clusters underscores biosynthetic potential of Myxococcota including descriptions for ten novel species: Archangium lansinium sp. nov., Myxococcus landrumus sp. nov., Nannocystis bai.</title>
        <authorList>
            <person name="Ahearne A."/>
            <person name="Stevens C."/>
            <person name="Dowd S."/>
        </authorList>
    </citation>
    <scope>NUCLEOTIDE SEQUENCE [LARGE SCALE GENOMIC DNA]</scope>
    <source>
        <strain evidence="2 3">WIWO2</strain>
    </source>
</reference>
<feature type="compositionally biased region" description="Basic and acidic residues" evidence="1">
    <location>
        <begin position="8"/>
        <end position="19"/>
    </location>
</feature>
<gene>
    <name evidence="2" type="ORF">POL72_41880</name>
</gene>
<feature type="region of interest" description="Disordered" evidence="1">
    <location>
        <begin position="1"/>
        <end position="40"/>
    </location>
</feature>
<dbReference type="RefSeq" id="WP_272102470.1">
    <property type="nucleotide sequence ID" value="NZ_JAQNDK010000005.1"/>
</dbReference>
<dbReference type="EMBL" id="JAQNDK010000005">
    <property type="protein sequence ID" value="MDC0684347.1"/>
    <property type="molecule type" value="Genomic_DNA"/>
</dbReference>
<dbReference type="Proteomes" id="UP001217485">
    <property type="component" value="Unassembled WGS sequence"/>
</dbReference>
<feature type="region of interest" description="Disordered" evidence="1">
    <location>
        <begin position="285"/>
        <end position="322"/>
    </location>
</feature>
<comment type="caution">
    <text evidence="2">The sequence shown here is derived from an EMBL/GenBank/DDBJ whole genome shotgun (WGS) entry which is preliminary data.</text>
</comment>
<organism evidence="2 3">
    <name type="scientific">Sorangium atrum</name>
    <dbReference type="NCBI Taxonomy" id="2995308"/>
    <lineage>
        <taxon>Bacteria</taxon>
        <taxon>Pseudomonadati</taxon>
        <taxon>Myxococcota</taxon>
        <taxon>Polyangia</taxon>
        <taxon>Polyangiales</taxon>
        <taxon>Polyangiaceae</taxon>
        <taxon>Sorangium</taxon>
    </lineage>
</organism>
<evidence type="ECO:0000313" key="3">
    <source>
        <dbReference type="Proteomes" id="UP001217485"/>
    </source>
</evidence>
<evidence type="ECO:0000313" key="2">
    <source>
        <dbReference type="EMBL" id="MDC0684347.1"/>
    </source>
</evidence>
<keyword evidence="3" id="KW-1185">Reference proteome</keyword>
<feature type="compositionally biased region" description="Low complexity" evidence="1">
    <location>
        <begin position="23"/>
        <end position="34"/>
    </location>
</feature>
<evidence type="ECO:0000256" key="1">
    <source>
        <dbReference type="SAM" id="MobiDB-lite"/>
    </source>
</evidence>
<proteinExistence type="predicted"/>
<accession>A0ABT5CD20</accession>
<protein>
    <submittedName>
        <fullName evidence="2">Uncharacterized protein</fullName>
    </submittedName>
</protein>
<sequence>MVPPDPWSADHAEPVEQKTDGCSAARAQQSSSNRRNTHCSFCSHCRRPDPPVGREELSMDYSDEVLETTPERVTKFLTGLGAVAAIRTSMAGAGMTDDDIVEGRTLLLDVLAAPRKIGAPPDTDDARAQRAATGELDQWDEPNFTRHGAALRRRFPDVNAYVFKDLAPSTGTAAVQGVATFLARLDALENGTDPGRAGTKQSDKKAVAFLATRSLDKAERKRLQGLVDVALGPTSPLPEQAELPETARRREALAKLRSWFDEWSTTARAVIKKRGYLIRLGLASRKVRQRKPTAAPPKPGKPTATPSQPTSPGEETHETHIE</sequence>
<name>A0ABT5CD20_9BACT</name>